<keyword evidence="11" id="KW-1185">Reference proteome</keyword>
<dbReference type="Proteomes" id="UP000661691">
    <property type="component" value="Unassembled WGS sequence"/>
</dbReference>
<accession>A0A926RUP4</accession>
<evidence type="ECO:0000259" key="9">
    <source>
        <dbReference type="Pfam" id="PF04239"/>
    </source>
</evidence>
<comment type="caution">
    <text evidence="10">The sequence shown here is derived from an EMBL/GenBank/DDBJ whole genome shotgun (WGS) entry which is preliminary data.</text>
</comment>
<reference evidence="10" key="1">
    <citation type="submission" date="2020-09" db="EMBL/GenBank/DDBJ databases">
        <title>A novel bacterium of genus Hazenella, isolated from South China Sea.</title>
        <authorList>
            <person name="Huang H."/>
            <person name="Mo K."/>
            <person name="Hu Y."/>
        </authorList>
    </citation>
    <scope>NUCLEOTIDE SEQUENCE</scope>
    <source>
        <strain evidence="10">IB182357</strain>
    </source>
</reference>
<gene>
    <name evidence="10" type="ORF">IC620_12805</name>
</gene>
<dbReference type="Gene3D" id="3.30.240.20">
    <property type="entry name" value="bsu07140 like domains"/>
    <property type="match status" value="2"/>
</dbReference>
<dbReference type="PANTHER" id="PTHR34582:SF7">
    <property type="entry name" value="UPF0702 TRANSMEMBRANE PROTEIN YDFS"/>
    <property type="match status" value="1"/>
</dbReference>
<feature type="region of interest" description="Disordered" evidence="7">
    <location>
        <begin position="149"/>
        <end position="168"/>
    </location>
</feature>
<sequence>MAIIQVFYQTLIAFLTVMIITRILGKQQIGEMTFTEYVNGITFGSIAANLATELDQNIVQHIISLIMFGVLTYGASWLALHNRKARKLLQGEPIVVIKDGKLLEKNLQKTRFTLIDITQLLRGKEVFNIDDVQYAILENDGTLSVMLKPDKQPLTPQTNRRNNPTEPQIPTELVVDGQVIYENLRRIGQSGKWLMEQLKAQKSIQSIQDVFYATLDSEGKLYIDLRDDHIKREKVDRSFL</sequence>
<feature type="transmembrane region" description="Helical" evidence="8">
    <location>
        <begin position="6"/>
        <end position="25"/>
    </location>
</feature>
<feature type="domain" description="YetF C-terminal" evidence="9">
    <location>
        <begin position="81"/>
        <end position="215"/>
    </location>
</feature>
<evidence type="ECO:0000256" key="7">
    <source>
        <dbReference type="SAM" id="MobiDB-lite"/>
    </source>
</evidence>
<dbReference type="InterPro" id="IPR007353">
    <property type="entry name" value="DUF421"/>
</dbReference>
<evidence type="ECO:0000256" key="2">
    <source>
        <dbReference type="ARBA" id="ARBA00006448"/>
    </source>
</evidence>
<keyword evidence="3" id="KW-1003">Cell membrane</keyword>
<dbReference type="GO" id="GO:0005886">
    <property type="term" value="C:plasma membrane"/>
    <property type="evidence" value="ECO:0007669"/>
    <property type="project" value="UniProtKB-SubCell"/>
</dbReference>
<evidence type="ECO:0000313" key="10">
    <source>
        <dbReference type="EMBL" id="MBD1373228.1"/>
    </source>
</evidence>
<dbReference type="EMBL" id="JACXAH010000020">
    <property type="protein sequence ID" value="MBD1373228.1"/>
    <property type="molecule type" value="Genomic_DNA"/>
</dbReference>
<comment type="subcellular location">
    <subcellularLocation>
        <location evidence="1">Cell membrane</location>
        <topology evidence="1">Multi-pass membrane protein</topology>
    </subcellularLocation>
</comment>
<evidence type="ECO:0000256" key="5">
    <source>
        <dbReference type="ARBA" id="ARBA00022989"/>
    </source>
</evidence>
<keyword evidence="5 8" id="KW-1133">Transmembrane helix</keyword>
<dbReference type="InterPro" id="IPR023090">
    <property type="entry name" value="UPF0702_alpha/beta_dom_sf"/>
</dbReference>
<evidence type="ECO:0000256" key="4">
    <source>
        <dbReference type="ARBA" id="ARBA00022692"/>
    </source>
</evidence>
<dbReference type="RefSeq" id="WP_191142385.1">
    <property type="nucleotide sequence ID" value="NZ_JACXAH010000020.1"/>
</dbReference>
<keyword evidence="4 8" id="KW-0812">Transmembrane</keyword>
<proteinExistence type="inferred from homology"/>
<protein>
    <submittedName>
        <fullName evidence="10">DUF421 domain-containing protein</fullName>
    </submittedName>
</protein>
<comment type="similarity">
    <text evidence="2">Belongs to the UPF0702 family.</text>
</comment>
<evidence type="ECO:0000256" key="3">
    <source>
        <dbReference type="ARBA" id="ARBA00022475"/>
    </source>
</evidence>
<evidence type="ECO:0000313" key="11">
    <source>
        <dbReference type="Proteomes" id="UP000661691"/>
    </source>
</evidence>
<keyword evidence="6 8" id="KW-0472">Membrane</keyword>
<dbReference type="Pfam" id="PF04239">
    <property type="entry name" value="DUF421"/>
    <property type="match status" value="1"/>
</dbReference>
<name>A0A926RUP4_9BACL</name>
<dbReference type="PANTHER" id="PTHR34582">
    <property type="entry name" value="UPF0702 TRANSMEMBRANE PROTEIN YCAP"/>
    <property type="match status" value="1"/>
</dbReference>
<evidence type="ECO:0000256" key="8">
    <source>
        <dbReference type="SAM" id="Phobius"/>
    </source>
</evidence>
<evidence type="ECO:0000256" key="1">
    <source>
        <dbReference type="ARBA" id="ARBA00004651"/>
    </source>
</evidence>
<organism evidence="10 11">
    <name type="scientific">Polycladospora coralii</name>
    <dbReference type="NCBI Taxonomy" id="2771432"/>
    <lineage>
        <taxon>Bacteria</taxon>
        <taxon>Bacillati</taxon>
        <taxon>Bacillota</taxon>
        <taxon>Bacilli</taxon>
        <taxon>Bacillales</taxon>
        <taxon>Thermoactinomycetaceae</taxon>
        <taxon>Polycladospora</taxon>
    </lineage>
</organism>
<evidence type="ECO:0000256" key="6">
    <source>
        <dbReference type="ARBA" id="ARBA00023136"/>
    </source>
</evidence>
<dbReference type="AlphaFoldDB" id="A0A926RUP4"/>
<feature type="compositionally biased region" description="Polar residues" evidence="7">
    <location>
        <begin position="154"/>
        <end position="168"/>
    </location>
</feature>
<feature type="transmembrane region" description="Helical" evidence="8">
    <location>
        <begin position="58"/>
        <end position="80"/>
    </location>
</feature>